<reference evidence="2" key="1">
    <citation type="journal article" date="2020" name="Nature">
        <title>Giant virus diversity and host interactions through global metagenomics.</title>
        <authorList>
            <person name="Schulz F."/>
            <person name="Roux S."/>
            <person name="Paez-Espino D."/>
            <person name="Jungbluth S."/>
            <person name="Walsh D.A."/>
            <person name="Denef V.J."/>
            <person name="McMahon K.D."/>
            <person name="Konstantinidis K.T."/>
            <person name="Eloe-Fadrosh E.A."/>
            <person name="Kyrpides N.C."/>
            <person name="Woyke T."/>
        </authorList>
    </citation>
    <scope>NUCLEOTIDE SEQUENCE</scope>
    <source>
        <strain evidence="2">GVMAG-M-3300023184-51</strain>
    </source>
</reference>
<evidence type="ECO:0000313" key="2">
    <source>
        <dbReference type="EMBL" id="QHT88971.1"/>
    </source>
</evidence>
<organism evidence="2">
    <name type="scientific">viral metagenome</name>
    <dbReference type="NCBI Taxonomy" id="1070528"/>
    <lineage>
        <taxon>unclassified sequences</taxon>
        <taxon>metagenomes</taxon>
        <taxon>organismal metagenomes</taxon>
    </lineage>
</organism>
<feature type="compositionally biased region" description="Polar residues" evidence="1">
    <location>
        <begin position="95"/>
        <end position="105"/>
    </location>
</feature>
<name>A0A6C0I7K4_9ZZZZ</name>
<feature type="region of interest" description="Disordered" evidence="1">
    <location>
        <begin position="1"/>
        <end position="48"/>
    </location>
</feature>
<protein>
    <submittedName>
        <fullName evidence="2">Uncharacterized protein</fullName>
    </submittedName>
</protein>
<evidence type="ECO:0000256" key="1">
    <source>
        <dbReference type="SAM" id="MobiDB-lite"/>
    </source>
</evidence>
<feature type="region of interest" description="Disordered" evidence="1">
    <location>
        <begin position="92"/>
        <end position="186"/>
    </location>
</feature>
<sequence>MENRMEPEGEEDEFALADTQVSKELSKGGRRHKKGGKGTKKRKENPVLASWRKFVRKVQHEEKITYPEAMKRASKRKSEWQRGGAVEAFKPFATNEGSADHSNSMAPAIAGGSRRMRGGNHPGPVPMIAGKSRRMRGGNHPISFPPVTLGGNPITPAIAGGSRRKRGGGICWPCGGSKKRRGSRRR</sequence>
<feature type="compositionally biased region" description="Basic residues" evidence="1">
    <location>
        <begin position="177"/>
        <end position="186"/>
    </location>
</feature>
<dbReference type="AlphaFoldDB" id="A0A6C0I7K4"/>
<dbReference type="EMBL" id="MN740128">
    <property type="protein sequence ID" value="QHT88971.1"/>
    <property type="molecule type" value="Genomic_DNA"/>
</dbReference>
<proteinExistence type="predicted"/>
<accession>A0A6C0I7K4</accession>
<feature type="compositionally biased region" description="Basic residues" evidence="1">
    <location>
        <begin position="28"/>
        <end position="43"/>
    </location>
</feature>